<dbReference type="EMBL" id="KL198066">
    <property type="protein sequence ID" value="KDQ10609.1"/>
    <property type="molecule type" value="Genomic_DNA"/>
</dbReference>
<feature type="region of interest" description="Disordered" evidence="1">
    <location>
        <begin position="1"/>
        <end position="24"/>
    </location>
</feature>
<dbReference type="InParanoid" id="A0A067M4X0"/>
<evidence type="ECO:0000256" key="1">
    <source>
        <dbReference type="SAM" id="MobiDB-lite"/>
    </source>
</evidence>
<feature type="compositionally biased region" description="Polar residues" evidence="1">
    <location>
        <begin position="395"/>
        <end position="422"/>
    </location>
</feature>
<feature type="compositionally biased region" description="Acidic residues" evidence="1">
    <location>
        <begin position="361"/>
        <end position="372"/>
    </location>
</feature>
<dbReference type="Proteomes" id="UP000027195">
    <property type="component" value="Unassembled WGS sequence"/>
</dbReference>
<proteinExistence type="predicted"/>
<organism evidence="2 3">
    <name type="scientific">Botryobasidium botryosum (strain FD-172 SS1)</name>
    <dbReference type="NCBI Taxonomy" id="930990"/>
    <lineage>
        <taxon>Eukaryota</taxon>
        <taxon>Fungi</taxon>
        <taxon>Dikarya</taxon>
        <taxon>Basidiomycota</taxon>
        <taxon>Agaricomycotina</taxon>
        <taxon>Agaricomycetes</taxon>
        <taxon>Cantharellales</taxon>
        <taxon>Botryobasidiaceae</taxon>
        <taxon>Botryobasidium</taxon>
    </lineage>
</organism>
<evidence type="ECO:0000313" key="3">
    <source>
        <dbReference type="Proteomes" id="UP000027195"/>
    </source>
</evidence>
<evidence type="ECO:0000313" key="2">
    <source>
        <dbReference type="EMBL" id="KDQ10609.1"/>
    </source>
</evidence>
<dbReference type="HOGENOM" id="CLU_601271_0_0_1"/>
<gene>
    <name evidence="2" type="ORF">BOTBODRAFT_639987</name>
</gene>
<feature type="compositionally biased region" description="Basic and acidic residues" evidence="1">
    <location>
        <begin position="346"/>
        <end position="360"/>
    </location>
</feature>
<sequence>MSAAGSSHDESYTSYHTQPWSEGEDLTCTQEQQLRADPRFRQCVITKSNHIRIAHVLSTAEANARISDIRNWLGDSEWSVHSRLNMIPMAHHFHDWFGRKTFPDTFMLLPSVEVMSDLAQKLNDFAAARRSGENPPRQSYQALCPGTEWEYTFFPVRINESFIRFPHLIQSHEHVLRKRPSPQGGPPEQRVQPNTKMEQSAGWQVEARWWTFPEMPPLKLHIHPFFAMWDAASKLRWVPIAASHLVPEWKDLLPPLSSFSETVCRCPYPRIAGETDESQTENRDNDQGRYGGCRKGRRSRGPRWGSRKRRRGGDDGSGTDSGPSRRRTRAEGPRERPQEEGVAQDGRVDEADDDRDRDMDELPEVVTLDDGDDKSSDWAGSERGFDSEEEDLTTGPPSTMYQSQVSPNSVIADNMGIRTTGSGVPFKRRIRSWRKSVYEANAASMMPREDDGDDM</sequence>
<feature type="compositionally biased region" description="Basic residues" evidence="1">
    <location>
        <begin position="292"/>
        <end position="311"/>
    </location>
</feature>
<dbReference type="AlphaFoldDB" id="A0A067M4X0"/>
<protein>
    <submittedName>
        <fullName evidence="2">Uncharacterized protein</fullName>
    </submittedName>
</protein>
<accession>A0A067M4X0</accession>
<feature type="region of interest" description="Disordered" evidence="1">
    <location>
        <begin position="275"/>
        <end position="423"/>
    </location>
</feature>
<reference evidence="3" key="1">
    <citation type="journal article" date="2014" name="Proc. Natl. Acad. Sci. U.S.A.">
        <title>Extensive sampling of basidiomycete genomes demonstrates inadequacy of the white-rot/brown-rot paradigm for wood decay fungi.</title>
        <authorList>
            <person name="Riley R."/>
            <person name="Salamov A.A."/>
            <person name="Brown D.W."/>
            <person name="Nagy L.G."/>
            <person name="Floudas D."/>
            <person name="Held B.W."/>
            <person name="Levasseur A."/>
            <person name="Lombard V."/>
            <person name="Morin E."/>
            <person name="Otillar R."/>
            <person name="Lindquist E.A."/>
            <person name="Sun H."/>
            <person name="LaButti K.M."/>
            <person name="Schmutz J."/>
            <person name="Jabbour D."/>
            <person name="Luo H."/>
            <person name="Baker S.E."/>
            <person name="Pisabarro A.G."/>
            <person name="Walton J.D."/>
            <person name="Blanchette R.A."/>
            <person name="Henrissat B."/>
            <person name="Martin F."/>
            <person name="Cullen D."/>
            <person name="Hibbett D.S."/>
            <person name="Grigoriev I.V."/>
        </authorList>
    </citation>
    <scope>NUCLEOTIDE SEQUENCE [LARGE SCALE GENOMIC DNA]</scope>
    <source>
        <strain evidence="3">FD-172 SS1</strain>
    </source>
</reference>
<name>A0A067M4X0_BOTB1</name>
<feature type="compositionally biased region" description="Basic and acidic residues" evidence="1">
    <location>
        <begin position="329"/>
        <end position="339"/>
    </location>
</feature>
<feature type="region of interest" description="Disordered" evidence="1">
    <location>
        <begin position="176"/>
        <end position="198"/>
    </location>
</feature>
<keyword evidence="3" id="KW-1185">Reference proteome</keyword>